<keyword evidence="1" id="KW-1133">Transmembrane helix</keyword>
<keyword evidence="1" id="KW-0472">Membrane</keyword>
<keyword evidence="1" id="KW-0812">Transmembrane</keyword>
<name>A0A023G2Q5_AMBPA</name>
<dbReference type="EMBL" id="GBBL01000115">
    <property type="protein sequence ID" value="JAC27205.1"/>
    <property type="molecule type" value="mRNA"/>
</dbReference>
<dbReference type="AlphaFoldDB" id="A0A023G2Q5"/>
<organism evidence="2">
    <name type="scientific">Amblyomma parvum</name>
    <name type="common">South American tick</name>
    <dbReference type="NCBI Taxonomy" id="251391"/>
    <lineage>
        <taxon>Eukaryota</taxon>
        <taxon>Metazoa</taxon>
        <taxon>Ecdysozoa</taxon>
        <taxon>Arthropoda</taxon>
        <taxon>Chelicerata</taxon>
        <taxon>Arachnida</taxon>
        <taxon>Acari</taxon>
        <taxon>Parasitiformes</taxon>
        <taxon>Ixodida</taxon>
        <taxon>Ixodoidea</taxon>
        <taxon>Ixodidae</taxon>
        <taxon>Amblyomminae</taxon>
        <taxon>Amblyomma</taxon>
    </lineage>
</organism>
<reference evidence="2" key="1">
    <citation type="submission" date="2014-03" db="EMBL/GenBank/DDBJ databases">
        <title>The sialotranscriptome of Amblyomma triste, Amblyomma parvum and Amblyomma cajennense ticks, uncovered by 454-based RNA-seq.</title>
        <authorList>
            <person name="Garcia G.R."/>
            <person name="Gardinassi L.G."/>
            <person name="Ribeiro J.M."/>
            <person name="Anatrielo E."/>
            <person name="Ferreira B.R."/>
            <person name="Moreira H.N."/>
            <person name="Mafra C."/>
            <person name="Olegario M.M."/>
            <person name="Szabo P.J."/>
            <person name="Miranda-Santos I.K."/>
            <person name="Maruyama S.R."/>
        </authorList>
    </citation>
    <scope>NUCLEOTIDE SEQUENCE</scope>
    <source>
        <strain evidence="2">Araguapaz</strain>
        <tissue evidence="2">Salivary glands</tissue>
    </source>
</reference>
<feature type="transmembrane region" description="Helical" evidence="1">
    <location>
        <begin position="6"/>
        <end position="23"/>
    </location>
</feature>
<evidence type="ECO:0000256" key="1">
    <source>
        <dbReference type="SAM" id="Phobius"/>
    </source>
</evidence>
<feature type="transmembrane region" description="Helical" evidence="1">
    <location>
        <begin position="94"/>
        <end position="114"/>
    </location>
</feature>
<sequence>MTKRRHIYWTIMALLIGGQYSIAEERTKLNIVEFVDTCVPIWTYYSSVLTAPCTVNVYHYTTANWTFFTRSHIEGSDCSKNSVSSAIREAKFRFILLIDITTFFFIAVIISHVLHQCMPLFKAVFNITRSASVFIV</sequence>
<proteinExistence type="evidence at transcript level"/>
<protein>
    <submittedName>
        <fullName evidence="2">Uncharacterized protein</fullName>
    </submittedName>
</protein>
<evidence type="ECO:0000313" key="2">
    <source>
        <dbReference type="EMBL" id="JAC27205.1"/>
    </source>
</evidence>
<accession>A0A023G2Q5</accession>